<reference evidence="1" key="1">
    <citation type="submission" date="2016-10" db="EMBL/GenBank/DDBJ databases">
        <title>Sequence of Gallionella enrichment culture.</title>
        <authorList>
            <person name="Poehlein A."/>
            <person name="Muehling M."/>
            <person name="Daniel R."/>
        </authorList>
    </citation>
    <scope>NUCLEOTIDE SEQUENCE</scope>
</reference>
<dbReference type="AlphaFoldDB" id="A0A1J5QGI7"/>
<accession>A0A1J5QGI7</accession>
<dbReference type="SUPFAM" id="SSF53756">
    <property type="entry name" value="UDP-Glycosyltransferase/glycogen phosphorylase"/>
    <property type="match status" value="1"/>
</dbReference>
<proteinExistence type="predicted"/>
<name>A0A1J5QGI7_9ZZZZ</name>
<protein>
    <recommendedName>
        <fullName evidence="2">Teichuronic acid biosynthesis glycosyltransferase TuaH</fullName>
    </recommendedName>
</protein>
<sequence length="381" mass="42328">MRLIYVSPVPWASFEQRPHKFVRWFHASRGAEVLWFDPYPTRLPTPADLARLRHGTLPPAPPVPAWLHVVRPRALPIEPLPVSGWVNRLLWADALARARAFAAGGPTLLVLGKPALFALQLVHALERCGSLYDAMDDFPAFYRGLSRWAMRCRERRLARRVDALWASSSALQQHWHGVRGDAQRVLNGLDAALLPTPRERRADAAPRVFGYVGTMAAWFDWSAIDALARARPLDRVRLIGPRFEPPPPGLPANVELLPPCDHAQALRAMNAFDVGLIPFKRNALTAGVDPIKYYEYRALGLPVLSSAFGEMQRRGDEAGVFLYDECPDGIASSVAAAARAACGVARTAEPEAGYAGRHAWSARFDAAWLPAPARERQRERR</sequence>
<dbReference type="Gene3D" id="3.40.50.2000">
    <property type="entry name" value="Glycogen Phosphorylase B"/>
    <property type="match status" value="1"/>
</dbReference>
<gene>
    <name evidence="1" type="ORF">GALL_416980</name>
</gene>
<dbReference type="EMBL" id="MLJW01001819">
    <property type="protein sequence ID" value="OIQ76619.1"/>
    <property type="molecule type" value="Genomic_DNA"/>
</dbReference>
<organism evidence="1">
    <name type="scientific">mine drainage metagenome</name>
    <dbReference type="NCBI Taxonomy" id="410659"/>
    <lineage>
        <taxon>unclassified sequences</taxon>
        <taxon>metagenomes</taxon>
        <taxon>ecological metagenomes</taxon>
    </lineage>
</organism>
<comment type="caution">
    <text evidence="1">The sequence shown here is derived from an EMBL/GenBank/DDBJ whole genome shotgun (WGS) entry which is preliminary data.</text>
</comment>
<evidence type="ECO:0008006" key="2">
    <source>
        <dbReference type="Google" id="ProtNLM"/>
    </source>
</evidence>
<evidence type="ECO:0000313" key="1">
    <source>
        <dbReference type="EMBL" id="OIQ76619.1"/>
    </source>
</evidence>